<keyword evidence="3" id="KW-1185">Reference proteome</keyword>
<feature type="compositionally biased region" description="Low complexity" evidence="1">
    <location>
        <begin position="177"/>
        <end position="189"/>
    </location>
</feature>
<evidence type="ECO:0000313" key="3">
    <source>
        <dbReference type="Proteomes" id="UP001217754"/>
    </source>
</evidence>
<dbReference type="SUPFAM" id="SSF48452">
    <property type="entry name" value="TPR-like"/>
    <property type="match status" value="1"/>
</dbReference>
<dbReference type="InterPro" id="IPR019412">
    <property type="entry name" value="IML2/TPR_39"/>
</dbReference>
<proteinExistence type="predicted"/>
<feature type="region of interest" description="Disordered" evidence="1">
    <location>
        <begin position="1"/>
        <end position="189"/>
    </location>
</feature>
<organism evidence="2 3">
    <name type="scientific">Malassezia japonica</name>
    <dbReference type="NCBI Taxonomy" id="223818"/>
    <lineage>
        <taxon>Eukaryota</taxon>
        <taxon>Fungi</taxon>
        <taxon>Dikarya</taxon>
        <taxon>Basidiomycota</taxon>
        <taxon>Ustilaginomycotina</taxon>
        <taxon>Malasseziomycetes</taxon>
        <taxon>Malasseziales</taxon>
        <taxon>Malasseziaceae</taxon>
        <taxon>Malassezia</taxon>
    </lineage>
</organism>
<dbReference type="PANTHER" id="PTHR31859:SF1">
    <property type="entry name" value="TETRATRICOPEPTIDE REPEAT PROTEIN 39C"/>
    <property type="match status" value="1"/>
</dbReference>
<protein>
    <submittedName>
        <fullName evidence="2">Uncharacterized protein</fullName>
    </submittedName>
</protein>
<dbReference type="RefSeq" id="XP_060123417.1">
    <property type="nucleotide sequence ID" value="XM_060267434.1"/>
</dbReference>
<dbReference type="EMBL" id="CP119963">
    <property type="protein sequence ID" value="WFD40520.1"/>
    <property type="molecule type" value="Genomic_DNA"/>
</dbReference>
<reference evidence="2" key="1">
    <citation type="submission" date="2023-03" db="EMBL/GenBank/DDBJ databases">
        <title>Mating type loci evolution in Malassezia.</title>
        <authorList>
            <person name="Coelho M.A."/>
        </authorList>
    </citation>
    <scope>NUCLEOTIDE SEQUENCE</scope>
    <source>
        <strain evidence="2">CBS 9431</strain>
    </source>
</reference>
<dbReference type="AlphaFoldDB" id="A0AAF0F465"/>
<sequence>MTERDTLLSAARSETVVQTRDLPISLTDSVLQNQRDTGRPPSRTRRSSTSSKASNLSMSPPVGAAVGRRASTRRGSDATRPDLNGSRARRSSDVSRRGSDAGMRPVVRGEEPQALATRQRSGSEAARLPDHAEEEDDDDEFFDMEPEPSKAASAKTRAPAARERDLPAVPVAERTESAAARPARSATSSRAAKGAAAAAGGAAVGAAGGAAVGKAAPDAPKHDSQLLFHQAKDRADRISKLKTSDVMITTEELRDDIALARRAMHLFLNSRMHEAYELVTVHSEKRLYYAVAYALLSTIKAIMTFEHQDLATAISHCKDALSIASHLRKRSSVITSFGRFVRGAGPSVTWVATMTPVQQHAELVTAECTLLKAVLGIAHSGDIFSFLSEALHMRAAYGAYHSLLKFIEWEDQHGSGTSGATHSDNDFRSGVYLGSGCISLILGLLPSKVLKIMEVFGYEGNVDVGLQLMSKAGKWSSDPAVKEPGETIETEGVRRVLCDMTMLVYHLVVSTFVPVPGVDIPYAEKVLDYHLERYPRGVFFLYFHGRLYSTQALSKHAIECFKDARDIQEEYVQLKHICYWDMSLCSMSLAQWRDTYDDFSVLAEENNWSKAVYNYGRAAALYQCDDAASREQAADIFARVPSMTQKIAGKSIPLEKFVARKARKMIEQGYLTLPAMEFAYMCHCYTTASHRSLTQVLLPMVDDTLAQLGSGEATGERLDDLCLAHFLRGVILRNIAYPEEHVRFDGKRRMSVKDAARESEKSLLYVANHGANLSYDHYLVYFSHYELGRLYIGERRYAEARSELEIILSNKNLGDHGRKGKYSMQNMAVLRSNGALELLDQAERM</sequence>
<evidence type="ECO:0000313" key="2">
    <source>
        <dbReference type="EMBL" id="WFD40520.1"/>
    </source>
</evidence>
<evidence type="ECO:0000256" key="1">
    <source>
        <dbReference type="SAM" id="MobiDB-lite"/>
    </source>
</evidence>
<feature type="compositionally biased region" description="Low complexity" evidence="1">
    <location>
        <begin position="149"/>
        <end position="159"/>
    </location>
</feature>
<feature type="compositionally biased region" description="Acidic residues" evidence="1">
    <location>
        <begin position="132"/>
        <end position="146"/>
    </location>
</feature>
<dbReference type="PANTHER" id="PTHR31859">
    <property type="entry name" value="TETRATRICOPEPTIDE REPEAT PROTEIN 39 FAMILY MEMBER"/>
    <property type="match status" value="1"/>
</dbReference>
<feature type="compositionally biased region" description="Basic and acidic residues" evidence="1">
    <location>
        <begin position="90"/>
        <end position="99"/>
    </location>
</feature>
<dbReference type="InterPro" id="IPR011990">
    <property type="entry name" value="TPR-like_helical_dom_sf"/>
</dbReference>
<feature type="compositionally biased region" description="Polar residues" evidence="1">
    <location>
        <begin position="26"/>
        <end position="35"/>
    </location>
</feature>
<dbReference type="GO" id="GO:0005741">
    <property type="term" value="C:mitochondrial outer membrane"/>
    <property type="evidence" value="ECO:0007669"/>
    <property type="project" value="TreeGrafter"/>
</dbReference>
<gene>
    <name evidence="2" type="ORF">MJAP1_003506</name>
</gene>
<accession>A0AAF0F465</accession>
<dbReference type="GO" id="GO:0005829">
    <property type="term" value="C:cytosol"/>
    <property type="evidence" value="ECO:0007669"/>
    <property type="project" value="TreeGrafter"/>
</dbReference>
<dbReference type="Pfam" id="PF10300">
    <property type="entry name" value="Iml2-TPR_39"/>
    <property type="match status" value="1"/>
</dbReference>
<name>A0AAF0F465_9BASI</name>
<dbReference type="GeneID" id="85227157"/>
<dbReference type="Proteomes" id="UP001217754">
    <property type="component" value="Chromosome 6"/>
</dbReference>
<dbReference type="GO" id="GO:0005634">
    <property type="term" value="C:nucleus"/>
    <property type="evidence" value="ECO:0007669"/>
    <property type="project" value="TreeGrafter"/>
</dbReference>